<keyword evidence="6" id="KW-1185">Reference proteome</keyword>
<keyword evidence="1" id="KW-0472">Membrane</keyword>
<evidence type="ECO:0000259" key="2">
    <source>
        <dbReference type="Pfam" id="PF01569"/>
    </source>
</evidence>
<feature type="transmembrane region" description="Helical" evidence="1">
    <location>
        <begin position="160"/>
        <end position="178"/>
    </location>
</feature>
<dbReference type="CDD" id="cd03396">
    <property type="entry name" value="PAP2_like_6"/>
    <property type="match status" value="1"/>
</dbReference>
<feature type="domain" description="Phosphatidic acid phosphatase type 2/haloperoxidase" evidence="2">
    <location>
        <begin position="103"/>
        <end position="232"/>
    </location>
</feature>
<keyword evidence="1" id="KW-1133">Transmembrane helix</keyword>
<reference evidence="3 6" key="2">
    <citation type="submission" date="2019-07" db="EMBL/GenBank/DDBJ databases">
        <title>Whole genome shotgun sequence of Halomonas cupida NBRC 102219.</title>
        <authorList>
            <person name="Hosoyama A."/>
            <person name="Uohara A."/>
            <person name="Ohji S."/>
            <person name="Ichikawa N."/>
        </authorList>
    </citation>
    <scope>NUCLEOTIDE SEQUENCE [LARGE SCALE GENOMIC DNA]</scope>
    <source>
        <strain evidence="3 6">NBRC 102219</strain>
    </source>
</reference>
<evidence type="ECO:0000313" key="4">
    <source>
        <dbReference type="EMBL" id="SHL80592.1"/>
    </source>
</evidence>
<reference evidence="4 5" key="1">
    <citation type="submission" date="2016-11" db="EMBL/GenBank/DDBJ databases">
        <authorList>
            <person name="Jaros S."/>
            <person name="Januszkiewicz K."/>
            <person name="Wedrychowicz H."/>
        </authorList>
    </citation>
    <scope>NUCLEOTIDE SEQUENCE [LARGE SCALE GENOMIC DNA]</scope>
    <source>
        <strain evidence="4 5">DSM 4740</strain>
    </source>
</reference>
<dbReference type="RefSeq" id="WP_073434309.1">
    <property type="nucleotide sequence ID" value="NZ_BJXU01000034.1"/>
</dbReference>
<evidence type="ECO:0000313" key="5">
    <source>
        <dbReference type="Proteomes" id="UP000184123"/>
    </source>
</evidence>
<feature type="transmembrane region" description="Helical" evidence="1">
    <location>
        <begin position="103"/>
        <end position="123"/>
    </location>
</feature>
<gene>
    <name evidence="3" type="ORF">HCU01_10110</name>
    <name evidence="4" type="ORF">SAMN05660971_01395</name>
</gene>
<feature type="transmembrane region" description="Helical" evidence="1">
    <location>
        <begin position="185"/>
        <end position="202"/>
    </location>
</feature>
<organism evidence="4 5">
    <name type="scientific">Halomonas cupida</name>
    <dbReference type="NCBI Taxonomy" id="44933"/>
    <lineage>
        <taxon>Bacteria</taxon>
        <taxon>Pseudomonadati</taxon>
        <taxon>Pseudomonadota</taxon>
        <taxon>Gammaproteobacteria</taxon>
        <taxon>Oceanospirillales</taxon>
        <taxon>Halomonadaceae</taxon>
        <taxon>Halomonas</taxon>
    </lineage>
</organism>
<dbReference type="SUPFAM" id="SSF48317">
    <property type="entry name" value="Acid phosphatase/Vanadium-dependent haloperoxidase"/>
    <property type="match status" value="1"/>
</dbReference>
<dbReference type="EMBL" id="BJXU01000034">
    <property type="protein sequence ID" value="GEN23062.1"/>
    <property type="molecule type" value="Genomic_DNA"/>
</dbReference>
<dbReference type="Pfam" id="PF01569">
    <property type="entry name" value="PAP2"/>
    <property type="match status" value="1"/>
</dbReference>
<evidence type="ECO:0000313" key="6">
    <source>
        <dbReference type="Proteomes" id="UP000321726"/>
    </source>
</evidence>
<proteinExistence type="predicted"/>
<keyword evidence="1" id="KW-0812">Transmembrane</keyword>
<dbReference type="AlphaFoldDB" id="A0A1M7DM95"/>
<dbReference type="Proteomes" id="UP000321726">
    <property type="component" value="Unassembled WGS sequence"/>
</dbReference>
<accession>A0A1M7DM95</accession>
<protein>
    <submittedName>
        <fullName evidence="3">Membrane protein</fullName>
    </submittedName>
    <submittedName>
        <fullName evidence="4">Membrane-associated enzyme, PAP2 (Acid phosphatase) superfamily</fullName>
    </submittedName>
</protein>
<evidence type="ECO:0000256" key="1">
    <source>
        <dbReference type="SAM" id="Phobius"/>
    </source>
</evidence>
<dbReference type="EMBL" id="FRCA01000003">
    <property type="protein sequence ID" value="SHL80592.1"/>
    <property type="molecule type" value="Genomic_DNA"/>
</dbReference>
<evidence type="ECO:0000313" key="3">
    <source>
        <dbReference type="EMBL" id="GEN23062.1"/>
    </source>
</evidence>
<feature type="transmembrane region" description="Helical" evidence="1">
    <location>
        <begin position="214"/>
        <end position="233"/>
    </location>
</feature>
<dbReference type="Proteomes" id="UP000184123">
    <property type="component" value="Unassembled WGS sequence"/>
</dbReference>
<name>A0A1M7DM95_9GAMM</name>
<dbReference type="InterPro" id="IPR036938">
    <property type="entry name" value="PAP2/HPO_sf"/>
</dbReference>
<feature type="transmembrane region" description="Helical" evidence="1">
    <location>
        <begin position="20"/>
        <end position="40"/>
    </location>
</feature>
<dbReference type="STRING" id="44933.SAMN05660971_01395"/>
<dbReference type="InterPro" id="IPR000326">
    <property type="entry name" value="PAP2/HPO"/>
</dbReference>
<sequence>MLTIPGTFASGLLANTTLRHLALVWLVFAVVDITLANVGADFAVADRLYQLEGNGWNWKDNIWLSAVLHEGGRGVSEAMGLATFVALAYACCSKAHRWLIRPLGYLFLSVALSTLSISILKGLTHMDCPWSLTRYGGETPFIGLLELRPLSLGSPQCFPAGHASAGYAWLALFFFLTVTAPRWRWWGLCFGLLMGIVFGVAQQLRGAHFLSHDIWTGVICWSVSSVLYIVMFIQTTHGSLING</sequence>